<feature type="transmembrane region" description="Helical" evidence="2">
    <location>
        <begin position="439"/>
        <end position="457"/>
    </location>
</feature>
<dbReference type="Gene3D" id="1.20.1250.20">
    <property type="entry name" value="MFS general substrate transporter like domains"/>
    <property type="match status" value="2"/>
</dbReference>
<feature type="transmembrane region" description="Helical" evidence="2">
    <location>
        <begin position="499"/>
        <end position="522"/>
    </location>
</feature>
<dbReference type="AlphaFoldDB" id="A0A336LTA3"/>
<feature type="transmembrane region" description="Helical" evidence="2">
    <location>
        <begin position="403"/>
        <end position="427"/>
    </location>
</feature>
<feature type="transmembrane region" description="Helical" evidence="2">
    <location>
        <begin position="160"/>
        <end position="179"/>
    </location>
</feature>
<dbReference type="GO" id="GO:0008028">
    <property type="term" value="F:monocarboxylic acid transmembrane transporter activity"/>
    <property type="evidence" value="ECO:0007669"/>
    <property type="project" value="TreeGrafter"/>
</dbReference>
<dbReference type="GO" id="GO:0016020">
    <property type="term" value="C:membrane"/>
    <property type="evidence" value="ECO:0007669"/>
    <property type="project" value="UniProtKB-SubCell"/>
</dbReference>
<feature type="transmembrane region" description="Helical" evidence="2">
    <location>
        <begin position="102"/>
        <end position="121"/>
    </location>
</feature>
<feature type="transmembrane region" description="Helical" evidence="2">
    <location>
        <begin position="33"/>
        <end position="60"/>
    </location>
</feature>
<keyword evidence="2" id="KW-0812">Transmembrane</keyword>
<dbReference type="FunFam" id="1.20.1250.20:FF:000271">
    <property type="entry name" value="Monocarboxylate transporter"/>
    <property type="match status" value="1"/>
</dbReference>
<name>A0A336LTA3_CULSO</name>
<protein>
    <submittedName>
        <fullName evidence="4">CSON003901 protein</fullName>
    </submittedName>
</protein>
<keyword evidence="2" id="KW-1133">Transmembrane helix</keyword>
<sequence length="604" mass="65965">MTHGAPVKKRQNGDVNELEDEYNGMVKPPDGGWGWMVVFASFAIHIVTDGMTYSFGIFYVEFLDYFNEGKGYTAWIASILVGVTLCSGPISSAFVNRYGCRPVTIAGAFFGGVCLILSCFAQNVFTLFITIGLGAGMGFGLIYLPAIVSVTMYFEKYRSLATGIAVCGSGFGTMIFAPITETLITHYGWRGALLVISGIVFNCAIFGAMFRPLEHEKKKIPLKEIANGDHTPNRTYSEKIPREKKTSVGTYLSPTSEEELTPMQRSHSLGHGLLKPSIDNNNSNGKLNAPITEETHRLAVSQPLLNSRSPALRRTGSGIMYKKDVFYRGSIHSLHRNKSKSSDVGSERHRYGSVHQIAVPTLKTQDVAEIEVKDKMCGCIPCSPETRDTLNEMLSFGLLKDPVFIIFTVSNFLTSIGFNIPYVYIAAQAEVLKLSSKQGSYLLSIIGIANTIGRIILGYFSDKPYVNRLLVYNLCLTICGVASALSIFCFDFITMSIYASIFGCTIGAYVGLTSVILVDLLGLDKLTNAFGILLLFQGLASFAGPPIAGSLYDFTGKYEPGFILAGVTIGFSGLVLFSIPPLQRYLARKKRAENNHHETAAINL</sequence>
<dbReference type="EMBL" id="UFQT01000174">
    <property type="protein sequence ID" value="SSX21125.1"/>
    <property type="molecule type" value="Genomic_DNA"/>
</dbReference>
<dbReference type="CDD" id="cd17352">
    <property type="entry name" value="MFS_MCT_SLC16"/>
    <property type="match status" value="1"/>
</dbReference>
<dbReference type="PROSITE" id="PS50850">
    <property type="entry name" value="MFS"/>
    <property type="match status" value="1"/>
</dbReference>
<dbReference type="VEuPathDB" id="VectorBase:CSON003901"/>
<dbReference type="InterPro" id="IPR036259">
    <property type="entry name" value="MFS_trans_sf"/>
</dbReference>
<organism evidence="4">
    <name type="scientific">Culicoides sonorensis</name>
    <name type="common">Biting midge</name>
    <dbReference type="NCBI Taxonomy" id="179676"/>
    <lineage>
        <taxon>Eukaryota</taxon>
        <taxon>Metazoa</taxon>
        <taxon>Ecdysozoa</taxon>
        <taxon>Arthropoda</taxon>
        <taxon>Hexapoda</taxon>
        <taxon>Insecta</taxon>
        <taxon>Pterygota</taxon>
        <taxon>Neoptera</taxon>
        <taxon>Endopterygota</taxon>
        <taxon>Diptera</taxon>
        <taxon>Nematocera</taxon>
        <taxon>Chironomoidea</taxon>
        <taxon>Ceratopogonidae</taxon>
        <taxon>Ceratopogoninae</taxon>
        <taxon>Culicoides</taxon>
        <taxon>Monoculicoides</taxon>
    </lineage>
</organism>
<dbReference type="InterPro" id="IPR050327">
    <property type="entry name" value="Proton-linked_MCT"/>
</dbReference>
<proteinExistence type="predicted"/>
<dbReference type="InterPro" id="IPR011701">
    <property type="entry name" value="MFS"/>
</dbReference>
<dbReference type="FunFam" id="1.20.1250.20:FF:000398">
    <property type="entry name" value="Monocarboxylate transporter 14"/>
    <property type="match status" value="1"/>
</dbReference>
<comment type="subcellular location">
    <subcellularLocation>
        <location evidence="1">Membrane</location>
        <topology evidence="1">Multi-pass membrane protein</topology>
    </subcellularLocation>
</comment>
<dbReference type="Pfam" id="PF07690">
    <property type="entry name" value="MFS_1"/>
    <property type="match status" value="2"/>
</dbReference>
<feature type="transmembrane region" description="Helical" evidence="2">
    <location>
        <begin position="469"/>
        <end position="493"/>
    </location>
</feature>
<dbReference type="OMA" id="TAMWHIV"/>
<evidence type="ECO:0000256" key="2">
    <source>
        <dbReference type="SAM" id="Phobius"/>
    </source>
</evidence>
<evidence type="ECO:0000256" key="1">
    <source>
        <dbReference type="ARBA" id="ARBA00004141"/>
    </source>
</evidence>
<feature type="transmembrane region" description="Helical" evidence="2">
    <location>
        <begin position="72"/>
        <end position="95"/>
    </location>
</feature>
<dbReference type="SUPFAM" id="SSF103473">
    <property type="entry name" value="MFS general substrate transporter"/>
    <property type="match status" value="1"/>
</dbReference>
<accession>A0A336LTA3</accession>
<feature type="transmembrane region" description="Helical" evidence="2">
    <location>
        <begin position="127"/>
        <end position="148"/>
    </location>
</feature>
<feature type="transmembrane region" description="Helical" evidence="2">
    <location>
        <begin position="191"/>
        <end position="210"/>
    </location>
</feature>
<dbReference type="PANTHER" id="PTHR11360">
    <property type="entry name" value="MONOCARBOXYLATE TRANSPORTER"/>
    <property type="match status" value="1"/>
</dbReference>
<feature type="domain" description="Major facilitator superfamily (MFS) profile" evidence="3">
    <location>
        <begin position="403"/>
        <end position="604"/>
    </location>
</feature>
<dbReference type="PANTHER" id="PTHR11360:SF284">
    <property type="entry name" value="EG:103B4.3 PROTEIN-RELATED"/>
    <property type="match status" value="1"/>
</dbReference>
<feature type="transmembrane region" description="Helical" evidence="2">
    <location>
        <begin position="561"/>
        <end position="582"/>
    </location>
</feature>
<dbReference type="InterPro" id="IPR020846">
    <property type="entry name" value="MFS_dom"/>
</dbReference>
<evidence type="ECO:0000259" key="3">
    <source>
        <dbReference type="PROSITE" id="PS50850"/>
    </source>
</evidence>
<keyword evidence="2" id="KW-0472">Membrane</keyword>
<feature type="transmembrane region" description="Helical" evidence="2">
    <location>
        <begin position="529"/>
        <end position="549"/>
    </location>
</feature>
<gene>
    <name evidence="4" type="primary">CSON003901</name>
</gene>
<reference evidence="4" key="1">
    <citation type="submission" date="2018-07" db="EMBL/GenBank/DDBJ databases">
        <authorList>
            <person name="Quirk P.G."/>
            <person name="Krulwich T.A."/>
        </authorList>
    </citation>
    <scope>NUCLEOTIDE SEQUENCE</scope>
</reference>
<evidence type="ECO:0000313" key="4">
    <source>
        <dbReference type="EMBL" id="SSX21125.1"/>
    </source>
</evidence>